<dbReference type="InterPro" id="IPR050713">
    <property type="entry name" value="RTP_Phos/Ushers"/>
</dbReference>
<dbReference type="PANTHER" id="PTHR46957">
    <property type="entry name" value="CYTOKINE RECEPTOR"/>
    <property type="match status" value="1"/>
</dbReference>
<sequence length="207" mass="22986">MNVDATAKDIQAITVIDRLIGGLSYQFDVNAVTEAGEGGRSASSFVLAKMPILAPPRPTSKIEVLHETITSTNLIIRFSTAMFNTKNGLLTKCALIVCEVNKNIYGKWVVESWSNRTVTWGQASKYDIWPNYIAVEKPIEPVRIFLPNFISETIGIDNTCKNADPEIICNGPLKPATSYRFKLRIYTAPSLWTETELSEVAVTKINK</sequence>
<dbReference type="Pfam" id="PF18861">
    <property type="entry name" value="PTP_tm"/>
    <property type="match status" value="1"/>
</dbReference>
<gene>
    <name evidence="2" type="ORF">DME_LOCUS6950</name>
</gene>
<dbReference type="Proteomes" id="UP000274756">
    <property type="component" value="Unassembled WGS sequence"/>
</dbReference>
<dbReference type="PANTHER" id="PTHR46957:SF3">
    <property type="entry name" value="CYTOKINE RECEPTOR"/>
    <property type="match status" value="1"/>
</dbReference>
<protein>
    <recommendedName>
        <fullName evidence="1">PTPRJ transmembrane domain-containing protein</fullName>
    </recommendedName>
</protein>
<name>A0A3P7QQI1_DRAME</name>
<organism evidence="2 3">
    <name type="scientific">Dracunculus medinensis</name>
    <name type="common">Guinea worm</name>
    <dbReference type="NCBI Taxonomy" id="318479"/>
    <lineage>
        <taxon>Eukaryota</taxon>
        <taxon>Metazoa</taxon>
        <taxon>Ecdysozoa</taxon>
        <taxon>Nematoda</taxon>
        <taxon>Chromadorea</taxon>
        <taxon>Rhabditida</taxon>
        <taxon>Spirurina</taxon>
        <taxon>Dracunculoidea</taxon>
        <taxon>Dracunculidae</taxon>
        <taxon>Dracunculus</taxon>
    </lineage>
</organism>
<dbReference type="InterPro" id="IPR036116">
    <property type="entry name" value="FN3_sf"/>
</dbReference>
<keyword evidence="3" id="KW-1185">Reference proteome</keyword>
<dbReference type="SUPFAM" id="SSF49265">
    <property type="entry name" value="Fibronectin type III"/>
    <property type="match status" value="1"/>
</dbReference>
<evidence type="ECO:0000259" key="1">
    <source>
        <dbReference type="Pfam" id="PF18861"/>
    </source>
</evidence>
<accession>A0A3P7QQI1</accession>
<evidence type="ECO:0000313" key="2">
    <source>
        <dbReference type="EMBL" id="VDN56977.1"/>
    </source>
</evidence>
<dbReference type="AlphaFoldDB" id="A0A3P7QQI1"/>
<dbReference type="EMBL" id="UYYG01001157">
    <property type="protein sequence ID" value="VDN56977.1"/>
    <property type="molecule type" value="Genomic_DNA"/>
</dbReference>
<dbReference type="GO" id="GO:0016020">
    <property type="term" value="C:membrane"/>
    <property type="evidence" value="ECO:0007669"/>
    <property type="project" value="UniProtKB-SubCell"/>
</dbReference>
<dbReference type="STRING" id="318479.A0A3P7QQI1"/>
<dbReference type="OrthoDB" id="5830925at2759"/>
<proteinExistence type="predicted"/>
<reference evidence="2 3" key="1">
    <citation type="submission" date="2018-11" db="EMBL/GenBank/DDBJ databases">
        <authorList>
            <consortium name="Pathogen Informatics"/>
        </authorList>
    </citation>
    <scope>NUCLEOTIDE SEQUENCE [LARGE SCALE GENOMIC DNA]</scope>
</reference>
<dbReference type="InterPro" id="IPR041201">
    <property type="entry name" value="PTPRJ_TM"/>
</dbReference>
<evidence type="ECO:0000313" key="3">
    <source>
        <dbReference type="Proteomes" id="UP000274756"/>
    </source>
</evidence>
<feature type="domain" description="PTPRJ transmembrane" evidence="1">
    <location>
        <begin position="80"/>
        <end position="189"/>
    </location>
</feature>